<dbReference type="Proteomes" id="UP000621799">
    <property type="component" value="Unassembled WGS sequence"/>
</dbReference>
<comment type="caution">
    <text evidence="1">The sequence shown here is derived from an EMBL/GenBank/DDBJ whole genome shotgun (WGS) entry which is preliminary data.</text>
</comment>
<dbReference type="RefSeq" id="WP_264321605.1">
    <property type="nucleotide sequence ID" value="NZ_JADEXN010000189.1"/>
</dbReference>
<sequence>MRFINPKIDFGFKKIFGSQDSQEILISFLNAILYDGEPTIEFLTILNPHLAPRIRGFKDTYLDVKAQLNSGKTVVIEMQVLNIEGFEKRILYNAAKTYSMQLKQGEDYTELNPVIALTITDFVMFPDWEKFTSWFVLKEKDFLMDYPIYDLELVFVELPKFEKNLEEVRTLCDKWLYFIQRARQMNEIPPILGKVTAISEAFSIANIANLSEEELSDLEHREIFIHDQRNAFVRAERSGWKRGLEQGLEQGQQESKVEIARQLLGILDEATVAQMTGLTIEKIREIDRP</sequence>
<dbReference type="AlphaFoldDB" id="A0A928Z977"/>
<dbReference type="Pfam" id="PF12784">
    <property type="entry name" value="PDDEXK_2"/>
    <property type="match status" value="1"/>
</dbReference>
<dbReference type="PANTHER" id="PTHR41317">
    <property type="entry name" value="PD-(D_E)XK NUCLEASE FAMILY TRANSPOSASE"/>
    <property type="match status" value="1"/>
</dbReference>
<protein>
    <submittedName>
        <fullName evidence="1">Rpn family recombination-promoting nuclease/putative transposase</fullName>
    </submittedName>
</protein>
<evidence type="ECO:0000313" key="2">
    <source>
        <dbReference type="Proteomes" id="UP000621799"/>
    </source>
</evidence>
<dbReference type="PANTHER" id="PTHR41317:SF1">
    <property type="entry name" value="PD-(D_E)XK NUCLEASE FAMILY TRANSPOSASE"/>
    <property type="match status" value="1"/>
</dbReference>
<dbReference type="EMBL" id="JADEXN010000189">
    <property type="protein sequence ID" value="MBE9041394.1"/>
    <property type="molecule type" value="Genomic_DNA"/>
</dbReference>
<dbReference type="NCBIfam" id="TIGR01784">
    <property type="entry name" value="T_den_put_tspse"/>
    <property type="match status" value="1"/>
</dbReference>
<accession>A0A928Z977</accession>
<organism evidence="1 2">
    <name type="scientific">Zarconia navalis LEGE 11467</name>
    <dbReference type="NCBI Taxonomy" id="1828826"/>
    <lineage>
        <taxon>Bacteria</taxon>
        <taxon>Bacillati</taxon>
        <taxon>Cyanobacteriota</taxon>
        <taxon>Cyanophyceae</taxon>
        <taxon>Oscillatoriophycideae</taxon>
        <taxon>Oscillatoriales</taxon>
        <taxon>Oscillatoriales incertae sedis</taxon>
        <taxon>Zarconia</taxon>
        <taxon>Zarconia navalis</taxon>
    </lineage>
</organism>
<name>A0A928Z977_9CYAN</name>
<proteinExistence type="predicted"/>
<evidence type="ECO:0000313" key="1">
    <source>
        <dbReference type="EMBL" id="MBE9041394.1"/>
    </source>
</evidence>
<reference evidence="1" key="1">
    <citation type="submission" date="2020-10" db="EMBL/GenBank/DDBJ databases">
        <authorList>
            <person name="Castelo-Branco R."/>
            <person name="Eusebio N."/>
            <person name="Adriana R."/>
            <person name="Vieira A."/>
            <person name="Brugerolle De Fraissinette N."/>
            <person name="Rezende De Castro R."/>
            <person name="Schneider M.P."/>
            <person name="Vasconcelos V."/>
            <person name="Leao P.N."/>
        </authorList>
    </citation>
    <scope>NUCLEOTIDE SEQUENCE</scope>
    <source>
        <strain evidence="1">LEGE 11467</strain>
    </source>
</reference>
<dbReference type="InterPro" id="IPR010106">
    <property type="entry name" value="RpnA"/>
</dbReference>
<keyword evidence="2" id="KW-1185">Reference proteome</keyword>
<gene>
    <name evidence="1" type="ORF">IQ235_11435</name>
</gene>